<dbReference type="Proteomes" id="UP001458880">
    <property type="component" value="Unassembled WGS sequence"/>
</dbReference>
<keyword evidence="7" id="KW-1185">Reference proteome</keyword>
<dbReference type="InterPro" id="IPR013083">
    <property type="entry name" value="Znf_RING/FYVE/PHD"/>
</dbReference>
<evidence type="ECO:0000256" key="1">
    <source>
        <dbReference type="ARBA" id="ARBA00022723"/>
    </source>
</evidence>
<evidence type="ECO:0000313" key="7">
    <source>
        <dbReference type="Proteomes" id="UP001458880"/>
    </source>
</evidence>
<evidence type="ECO:0000256" key="3">
    <source>
        <dbReference type="ARBA" id="ARBA00022833"/>
    </source>
</evidence>
<evidence type="ECO:0000256" key="2">
    <source>
        <dbReference type="ARBA" id="ARBA00022771"/>
    </source>
</evidence>
<protein>
    <submittedName>
        <fullName evidence="6">PHD-finger</fullName>
    </submittedName>
</protein>
<accession>A0AAW1L6B9</accession>
<dbReference type="PROSITE" id="PS01359">
    <property type="entry name" value="ZF_PHD_1"/>
    <property type="match status" value="1"/>
</dbReference>
<dbReference type="PROSITE" id="PS50016">
    <property type="entry name" value="ZF_PHD_2"/>
    <property type="match status" value="1"/>
</dbReference>
<keyword evidence="3" id="KW-0862">Zinc</keyword>
<gene>
    <name evidence="6" type="ORF">QE152_g17911</name>
</gene>
<reference evidence="6 7" key="1">
    <citation type="journal article" date="2024" name="BMC Genomics">
        <title>De novo assembly and annotation of Popillia japonica's genome with initial clues to its potential as an invasive pest.</title>
        <authorList>
            <person name="Cucini C."/>
            <person name="Boschi S."/>
            <person name="Funari R."/>
            <person name="Cardaioli E."/>
            <person name="Iannotti N."/>
            <person name="Marturano G."/>
            <person name="Paoli F."/>
            <person name="Bruttini M."/>
            <person name="Carapelli A."/>
            <person name="Frati F."/>
            <person name="Nardi F."/>
        </authorList>
    </citation>
    <scope>NUCLEOTIDE SEQUENCE [LARGE SCALE GENOMIC DNA]</scope>
    <source>
        <strain evidence="6">DMR45628</strain>
    </source>
</reference>
<evidence type="ECO:0000256" key="4">
    <source>
        <dbReference type="PROSITE-ProRule" id="PRU00146"/>
    </source>
</evidence>
<dbReference type="GO" id="GO:0008270">
    <property type="term" value="F:zinc ion binding"/>
    <property type="evidence" value="ECO:0007669"/>
    <property type="project" value="UniProtKB-KW"/>
</dbReference>
<dbReference type="SMART" id="SM00249">
    <property type="entry name" value="PHD"/>
    <property type="match status" value="1"/>
</dbReference>
<dbReference type="Pfam" id="PF00628">
    <property type="entry name" value="PHD"/>
    <property type="match status" value="1"/>
</dbReference>
<name>A0AAW1L6B9_POPJA</name>
<comment type="caution">
    <text evidence="6">The sequence shown here is derived from an EMBL/GenBank/DDBJ whole genome shotgun (WGS) entry which is preliminary data.</text>
</comment>
<feature type="domain" description="PHD-type" evidence="5">
    <location>
        <begin position="2"/>
        <end position="61"/>
    </location>
</feature>
<dbReference type="InterPro" id="IPR019786">
    <property type="entry name" value="Zinc_finger_PHD-type_CS"/>
</dbReference>
<keyword evidence="2 4" id="KW-0863">Zinc-finger</keyword>
<organism evidence="6 7">
    <name type="scientific">Popillia japonica</name>
    <name type="common">Japanese beetle</name>
    <dbReference type="NCBI Taxonomy" id="7064"/>
    <lineage>
        <taxon>Eukaryota</taxon>
        <taxon>Metazoa</taxon>
        <taxon>Ecdysozoa</taxon>
        <taxon>Arthropoda</taxon>
        <taxon>Hexapoda</taxon>
        <taxon>Insecta</taxon>
        <taxon>Pterygota</taxon>
        <taxon>Neoptera</taxon>
        <taxon>Endopterygota</taxon>
        <taxon>Coleoptera</taxon>
        <taxon>Polyphaga</taxon>
        <taxon>Scarabaeiformia</taxon>
        <taxon>Scarabaeidae</taxon>
        <taxon>Rutelinae</taxon>
        <taxon>Popillia</taxon>
    </lineage>
</organism>
<evidence type="ECO:0000313" key="6">
    <source>
        <dbReference type="EMBL" id="KAK9728559.1"/>
    </source>
</evidence>
<dbReference type="EMBL" id="JASPKY010000169">
    <property type="protein sequence ID" value="KAK9728559.1"/>
    <property type="molecule type" value="Genomic_DNA"/>
</dbReference>
<dbReference type="Gene3D" id="3.30.40.10">
    <property type="entry name" value="Zinc/RING finger domain, C3HC4 (zinc finger)"/>
    <property type="match status" value="1"/>
</dbReference>
<keyword evidence="1" id="KW-0479">Metal-binding</keyword>
<dbReference type="SUPFAM" id="SSF57903">
    <property type="entry name" value="FYVE/PHD zinc finger"/>
    <property type="match status" value="1"/>
</dbReference>
<dbReference type="InterPro" id="IPR001965">
    <property type="entry name" value="Znf_PHD"/>
</dbReference>
<evidence type="ECO:0000259" key="5">
    <source>
        <dbReference type="PROSITE" id="PS50016"/>
    </source>
</evidence>
<dbReference type="InterPro" id="IPR019787">
    <property type="entry name" value="Znf_PHD-finger"/>
</dbReference>
<dbReference type="InterPro" id="IPR011011">
    <property type="entry name" value="Znf_FYVE_PHD"/>
</dbReference>
<proteinExistence type="predicted"/>
<sequence>MAIQCVVCANNINRYDDYMSCRKSCNGNFHSACVNISVEELTLMKEDGSIKKWSCFKCNENITNNLVFQQQCSKEDQCGGNVSKGPYDSTLSESVLLNRSDLDAMSKVNDAIRPL</sequence>
<dbReference type="AlphaFoldDB" id="A0AAW1L6B9"/>